<feature type="compositionally biased region" description="Low complexity" evidence="2">
    <location>
        <begin position="218"/>
        <end position="232"/>
    </location>
</feature>
<dbReference type="STRING" id="1344416.A0A139AT60"/>
<feature type="coiled-coil region" evidence="1">
    <location>
        <begin position="311"/>
        <end position="368"/>
    </location>
</feature>
<evidence type="ECO:0000256" key="1">
    <source>
        <dbReference type="SAM" id="Coils"/>
    </source>
</evidence>
<gene>
    <name evidence="3" type="ORF">M427DRAFT_433002</name>
</gene>
<keyword evidence="1" id="KW-0175">Coiled coil</keyword>
<name>A0A139AT60_GONPJ</name>
<evidence type="ECO:0000256" key="2">
    <source>
        <dbReference type="SAM" id="MobiDB-lite"/>
    </source>
</evidence>
<accession>A0A139AT60</accession>
<reference evidence="3 4" key="1">
    <citation type="journal article" date="2015" name="Genome Biol. Evol.">
        <title>Phylogenomic analyses indicate that early fungi evolved digesting cell walls of algal ancestors of land plants.</title>
        <authorList>
            <person name="Chang Y."/>
            <person name="Wang S."/>
            <person name="Sekimoto S."/>
            <person name="Aerts A.L."/>
            <person name="Choi C."/>
            <person name="Clum A."/>
            <person name="LaButti K.M."/>
            <person name="Lindquist E.A."/>
            <person name="Yee Ngan C."/>
            <person name="Ohm R.A."/>
            <person name="Salamov A.A."/>
            <person name="Grigoriev I.V."/>
            <person name="Spatafora J.W."/>
            <person name="Berbee M.L."/>
        </authorList>
    </citation>
    <scope>NUCLEOTIDE SEQUENCE [LARGE SCALE GENOMIC DNA]</scope>
    <source>
        <strain evidence="3 4">JEL478</strain>
    </source>
</reference>
<dbReference type="PANTHER" id="PTHR23159:SF31">
    <property type="entry name" value="CENTROSOME-ASSOCIATED PROTEIN CEP250 ISOFORM X1"/>
    <property type="match status" value="1"/>
</dbReference>
<protein>
    <submittedName>
        <fullName evidence="3">Uncharacterized protein</fullName>
    </submittedName>
</protein>
<dbReference type="Proteomes" id="UP000070544">
    <property type="component" value="Unassembled WGS sequence"/>
</dbReference>
<feature type="coiled-coil region" evidence="1">
    <location>
        <begin position="405"/>
        <end position="467"/>
    </location>
</feature>
<dbReference type="OrthoDB" id="2018427at2759"/>
<organism evidence="3 4">
    <name type="scientific">Gonapodya prolifera (strain JEL478)</name>
    <name type="common">Monoblepharis prolifera</name>
    <dbReference type="NCBI Taxonomy" id="1344416"/>
    <lineage>
        <taxon>Eukaryota</taxon>
        <taxon>Fungi</taxon>
        <taxon>Fungi incertae sedis</taxon>
        <taxon>Chytridiomycota</taxon>
        <taxon>Chytridiomycota incertae sedis</taxon>
        <taxon>Monoblepharidomycetes</taxon>
        <taxon>Monoblepharidales</taxon>
        <taxon>Gonapodyaceae</taxon>
        <taxon>Gonapodya</taxon>
    </lineage>
</organism>
<feature type="coiled-coil region" evidence="1">
    <location>
        <begin position="591"/>
        <end position="759"/>
    </location>
</feature>
<dbReference type="EMBL" id="KQ965737">
    <property type="protein sequence ID" value="KXS19908.1"/>
    <property type="molecule type" value="Genomic_DNA"/>
</dbReference>
<feature type="compositionally biased region" description="Polar residues" evidence="2">
    <location>
        <begin position="122"/>
        <end position="134"/>
    </location>
</feature>
<feature type="region of interest" description="Disordered" evidence="2">
    <location>
        <begin position="1021"/>
        <end position="1135"/>
    </location>
</feature>
<evidence type="ECO:0000313" key="4">
    <source>
        <dbReference type="Proteomes" id="UP000070544"/>
    </source>
</evidence>
<evidence type="ECO:0000313" key="3">
    <source>
        <dbReference type="EMBL" id="KXS19908.1"/>
    </source>
</evidence>
<feature type="coiled-coil region" evidence="1">
    <location>
        <begin position="524"/>
        <end position="565"/>
    </location>
</feature>
<keyword evidence="4" id="KW-1185">Reference proteome</keyword>
<dbReference type="AlphaFoldDB" id="A0A139AT60"/>
<dbReference type="OMA" id="ECETLTH"/>
<feature type="region of interest" description="Disordered" evidence="2">
    <location>
        <begin position="118"/>
        <end position="264"/>
    </location>
</feature>
<dbReference type="PANTHER" id="PTHR23159">
    <property type="entry name" value="CENTROSOMAL PROTEIN 2"/>
    <property type="match status" value="1"/>
</dbReference>
<feature type="coiled-coil region" evidence="1">
    <location>
        <begin position="792"/>
        <end position="924"/>
    </location>
</feature>
<proteinExistence type="predicted"/>
<feature type="compositionally biased region" description="Polar residues" evidence="2">
    <location>
        <begin position="244"/>
        <end position="264"/>
    </location>
</feature>
<feature type="compositionally biased region" description="Polar residues" evidence="2">
    <location>
        <begin position="192"/>
        <end position="212"/>
    </location>
</feature>
<sequence>MGDLNVSDKCEVFNVTFFLLPSHITTLLLSKSVIGTVSGSSQPTKAEVIKSFSKSRHAPAVEADILRKTQADVQSIGQQEVSVAKSTESLGLHQTGGNDLNGQDQFDFRDEYDVGNQFHVPRNQNTENSQNLSYLPSPAPSNSSGSSVESGHASNSRQFQHTAQPLKKVSAPVASTEAVAKPHPSRPPKISRSLQSQPDNANGETVSAQTKQKTLKRGAPGALPGTPATPTAQIGAQVMKKARSSSNSTGATQQSNPQSLVKSQLQMVAPSHNGDGMMVPFQTQAAPTWGYQGGGPMMGYGAPAGLTSNVALAMAADIRNQEDRRREEEERMRREEELKEKSELHNVATRLRARIAHLELRLREAARSRDRTFREAALACAVADRQPLPPSKPGEGGVSEPVAAIKEETNERERLERASRSALAKLRPLQKQVEDARRMFGALESARQVAETIADRAKAAKERARSEEDGLGKECETLTHKCRVLTERLVKAKDVVETSRKRSHELDQSKAALQKQMVDLSGELEVTRRSLGDEQNRNAELTKELASVRSELSETTKKAAEAESQYEFEVQSKEDKIAQLNGQIGLLVSSIQDAESRIENLSTDLENMKRKDALEIRELSNETAKLRQEVQDLIKNAETADIKAKADLKAAEETIMELRGKHEDSSLALEAEHKMLEESNRTSDDLRRDLQMLRAEFENSKASLRKKDECIKKLEYALGQSEFGLNAKDGELNTLQSAFEQAEAALRINEVELEKAQVALAEALNVAKSMPTEEDTKKRFEDEFTTRYQKMSEFFEREKQSHIEEYKRLIDQLNADEEKRKETIAQIASEKRELESRLQKQNRELESHGSELRDKENMIQELHSTINHLKDVESALDAARTQANESQRDNGTLLENRARLEQDLAAQKGLNQELQTKLSSLEQLNALQSTIHRTPGSRSLVSLHPGSALDDPFAEAAATQTSSELIQGFGLAQAEPVDGVNIEGMHVITNLPVVVTPRPGRNTAARSQERLESAMDEIFPSQTHYSGSEAPRTRPNTQSSRIALPQNESQSKKFQSDPDKSPTGDVSGRTRGGLRRGQNLQKNQIALRRDNPLSIDPAGRATTKSQNRENAPREEDIEDSDHSAPATRIATRKGAAVSRTRIGSLYFKPTMSNPNVVDVFDTKSVSELLTAQNSW</sequence>
<feature type="compositionally biased region" description="Polar residues" evidence="2">
    <location>
        <begin position="1034"/>
        <end position="1049"/>
    </location>
</feature>
<feature type="compositionally biased region" description="Basic and acidic residues" evidence="2">
    <location>
        <begin position="1050"/>
        <end position="1062"/>
    </location>
</feature>
<feature type="compositionally biased region" description="Low complexity" evidence="2">
    <location>
        <begin position="140"/>
        <end position="156"/>
    </location>
</feature>